<dbReference type="InParanoid" id="S2K0E4"/>
<dbReference type="Proteomes" id="UP000014254">
    <property type="component" value="Unassembled WGS sequence"/>
</dbReference>
<name>S2K0E4_MUCC1</name>
<feature type="compositionally biased region" description="Low complexity" evidence="1">
    <location>
        <begin position="364"/>
        <end position="380"/>
    </location>
</feature>
<dbReference type="Gene3D" id="3.30.40.10">
    <property type="entry name" value="Zinc/RING finger domain, C3HC4 (zinc finger)"/>
    <property type="match status" value="1"/>
</dbReference>
<evidence type="ECO:0000313" key="3">
    <source>
        <dbReference type="EMBL" id="EPB85605.1"/>
    </source>
</evidence>
<dbReference type="VEuPathDB" id="FungiDB:HMPREF1544_07598"/>
<reference evidence="4" key="1">
    <citation type="submission" date="2013-05" db="EMBL/GenBank/DDBJ databases">
        <title>The Genome sequence of Mucor circinelloides f. circinelloides 1006PhL.</title>
        <authorList>
            <consortium name="The Broad Institute Genomics Platform"/>
            <person name="Cuomo C."/>
            <person name="Earl A."/>
            <person name="Findley K."/>
            <person name="Lee S.C."/>
            <person name="Walker B."/>
            <person name="Young S."/>
            <person name="Zeng Q."/>
            <person name="Gargeya S."/>
            <person name="Fitzgerald M."/>
            <person name="Haas B."/>
            <person name="Abouelleil A."/>
            <person name="Allen A.W."/>
            <person name="Alvarado L."/>
            <person name="Arachchi H.M."/>
            <person name="Berlin A.M."/>
            <person name="Chapman S.B."/>
            <person name="Gainer-Dewar J."/>
            <person name="Goldberg J."/>
            <person name="Griggs A."/>
            <person name="Gujja S."/>
            <person name="Hansen M."/>
            <person name="Howarth C."/>
            <person name="Imamovic A."/>
            <person name="Ireland A."/>
            <person name="Larimer J."/>
            <person name="McCowan C."/>
            <person name="Murphy C."/>
            <person name="Pearson M."/>
            <person name="Poon T.W."/>
            <person name="Priest M."/>
            <person name="Roberts A."/>
            <person name="Saif S."/>
            <person name="Shea T."/>
            <person name="Sisk P."/>
            <person name="Sykes S."/>
            <person name="Wortman J."/>
            <person name="Nusbaum C."/>
            <person name="Birren B."/>
        </authorList>
    </citation>
    <scope>NUCLEOTIDE SEQUENCE [LARGE SCALE GENOMIC DNA]</scope>
    <source>
        <strain evidence="4">1006PhL</strain>
    </source>
</reference>
<dbReference type="OrthoDB" id="6781668at2759"/>
<dbReference type="Gene3D" id="1.10.10.60">
    <property type="entry name" value="Homeodomain-like"/>
    <property type="match status" value="1"/>
</dbReference>
<dbReference type="InterPro" id="IPR001005">
    <property type="entry name" value="SANT/Myb"/>
</dbReference>
<dbReference type="OMA" id="QWGIFAM"/>
<dbReference type="Pfam" id="PF00249">
    <property type="entry name" value="Myb_DNA-binding"/>
    <property type="match status" value="1"/>
</dbReference>
<protein>
    <recommendedName>
        <fullName evidence="2">Myb-like domain-containing protein</fullName>
    </recommendedName>
</protein>
<feature type="region of interest" description="Disordered" evidence="1">
    <location>
        <begin position="356"/>
        <end position="410"/>
    </location>
</feature>
<proteinExistence type="predicted"/>
<organism evidence="3 4">
    <name type="scientific">Mucor circinelloides f. circinelloides (strain 1006PhL)</name>
    <name type="common">Mucormycosis agent</name>
    <name type="synonym">Calyptromyces circinelloides</name>
    <dbReference type="NCBI Taxonomy" id="1220926"/>
    <lineage>
        <taxon>Eukaryota</taxon>
        <taxon>Fungi</taxon>
        <taxon>Fungi incertae sedis</taxon>
        <taxon>Mucoromycota</taxon>
        <taxon>Mucoromycotina</taxon>
        <taxon>Mucoromycetes</taxon>
        <taxon>Mucorales</taxon>
        <taxon>Mucorineae</taxon>
        <taxon>Mucoraceae</taxon>
        <taxon>Mucor</taxon>
    </lineage>
</organism>
<feature type="domain" description="Myb-like" evidence="2">
    <location>
        <begin position="264"/>
        <end position="316"/>
    </location>
</feature>
<dbReference type="AlphaFoldDB" id="S2K0E4"/>
<evidence type="ECO:0000313" key="4">
    <source>
        <dbReference type="Proteomes" id="UP000014254"/>
    </source>
</evidence>
<dbReference type="eggNOG" id="ENOG502QV86">
    <property type="taxonomic scope" value="Eukaryota"/>
</dbReference>
<dbReference type="CDD" id="cd00167">
    <property type="entry name" value="SANT"/>
    <property type="match status" value="1"/>
</dbReference>
<dbReference type="SUPFAM" id="SSF46689">
    <property type="entry name" value="Homeodomain-like"/>
    <property type="match status" value="1"/>
</dbReference>
<dbReference type="InterPro" id="IPR009057">
    <property type="entry name" value="Homeodomain-like_sf"/>
</dbReference>
<sequence length="530" mass="61528">MIHVKRIETPEPEKLISKYYREDDPKGSSCSVDWKQVSVPSFIQIDSLLAKLRQHEQAKDEENDDDAFKIDLAEYDKIETVRKENVFSEQVTESEQAIIQQRVALQQRQYKEFEKKEKMLKIRKVKDLYDYLTSEEITAMLDENENDEQEVIVRLTQPGYLHDVRKSIALKHAPEIEKAMSKEQQATYTQLLQKRSKTLKKTTDESAKKTYRTRPSRLGLDEALKKMQDNSVNPFEGWSSARIRAYQMIEQNPNSYYYRFNAPGEEQRRGQWTQEEQALFHKRLAEVGSKGQWGIFAMKIPGRVGYQCSNYYRLLIETNQIQDPNYVLDEHGKAHYLFDKKQVDGSTEKTIRTYNKHGSRDRAALVSSSSSSSLSTTDVSGPETPDTSFTEKRKNTQKSGGKNKRKRRAFTWNLSDQEDFEDYNDTSGTFKVRSTSTRRTRERTPVQTTMAAKDENPLPGFIDPITLDEVIKPAISTYGHVMGYDSWVRCLTNWEGKKNICPLTKKPLTKRDLIVLTPDNIEAYRDKIIQ</sequence>
<evidence type="ECO:0000259" key="2">
    <source>
        <dbReference type="PROSITE" id="PS50090"/>
    </source>
</evidence>
<dbReference type="STRING" id="1220926.S2K0E4"/>
<keyword evidence="4" id="KW-1185">Reference proteome</keyword>
<dbReference type="EMBL" id="KE124008">
    <property type="protein sequence ID" value="EPB85605.1"/>
    <property type="molecule type" value="Genomic_DNA"/>
</dbReference>
<dbReference type="PROSITE" id="PS50090">
    <property type="entry name" value="MYB_LIKE"/>
    <property type="match status" value="1"/>
</dbReference>
<dbReference type="SMART" id="SM00717">
    <property type="entry name" value="SANT"/>
    <property type="match status" value="1"/>
</dbReference>
<dbReference type="SUPFAM" id="SSF57850">
    <property type="entry name" value="RING/U-box"/>
    <property type="match status" value="1"/>
</dbReference>
<evidence type="ECO:0000256" key="1">
    <source>
        <dbReference type="SAM" id="MobiDB-lite"/>
    </source>
</evidence>
<accession>S2K0E4</accession>
<dbReference type="InterPro" id="IPR013083">
    <property type="entry name" value="Znf_RING/FYVE/PHD"/>
</dbReference>
<gene>
    <name evidence="3" type="ORF">HMPREF1544_07598</name>
</gene>